<evidence type="ECO:0000313" key="7">
    <source>
        <dbReference type="Proteomes" id="UP000006327"/>
    </source>
</evidence>
<dbReference type="PRINTS" id="PR00039">
    <property type="entry name" value="HTHLYSR"/>
</dbReference>
<dbReference type="Pfam" id="PF00126">
    <property type="entry name" value="HTH_1"/>
    <property type="match status" value="1"/>
</dbReference>
<reference evidence="6 7" key="1">
    <citation type="journal article" date="2017" name="Antonie Van Leeuwenhoek">
        <title>Rhizobium rhizosphaerae sp. nov., a novel species isolated from rice rhizosphere.</title>
        <authorList>
            <person name="Zhao J.J."/>
            <person name="Zhang J."/>
            <person name="Zhang R.J."/>
            <person name="Zhang C.W."/>
            <person name="Yin H.Q."/>
            <person name="Zhang X.X."/>
        </authorList>
    </citation>
    <scope>NUCLEOTIDE SEQUENCE [LARGE SCALE GENOMIC DNA]</scope>
    <source>
        <strain evidence="6 7">BSs20135</strain>
    </source>
</reference>
<dbReference type="PANTHER" id="PTHR30126">
    <property type="entry name" value="HTH-TYPE TRANSCRIPTIONAL REGULATOR"/>
    <property type="match status" value="1"/>
</dbReference>
<dbReference type="PANTHER" id="PTHR30126:SF2">
    <property type="entry name" value="HTH-TYPE TRANSCRIPTIONAL REGULATOR YJIE"/>
    <property type="match status" value="1"/>
</dbReference>
<dbReference type="SUPFAM" id="SSF46785">
    <property type="entry name" value="Winged helix' DNA-binding domain"/>
    <property type="match status" value="1"/>
</dbReference>
<dbReference type="eggNOG" id="COG0583">
    <property type="taxonomic scope" value="Bacteria"/>
</dbReference>
<feature type="domain" description="HTH lysR-type" evidence="5">
    <location>
        <begin position="3"/>
        <end position="60"/>
    </location>
</feature>
<comment type="similarity">
    <text evidence="1">Belongs to the LysR transcriptional regulatory family.</text>
</comment>
<name>K6Y1S0_9ALTE</name>
<dbReference type="Gene3D" id="3.40.190.290">
    <property type="match status" value="1"/>
</dbReference>
<dbReference type="InterPro" id="IPR036390">
    <property type="entry name" value="WH_DNA-bd_sf"/>
</dbReference>
<dbReference type="InterPro" id="IPR005119">
    <property type="entry name" value="LysR_subst-bd"/>
</dbReference>
<keyword evidence="7" id="KW-1185">Reference proteome</keyword>
<protein>
    <recommendedName>
        <fullName evidence="5">HTH lysR-type domain-containing protein</fullName>
    </recommendedName>
</protein>
<dbReference type="CDD" id="cd05466">
    <property type="entry name" value="PBP2_LTTR_substrate"/>
    <property type="match status" value="1"/>
</dbReference>
<evidence type="ECO:0000256" key="1">
    <source>
        <dbReference type="ARBA" id="ARBA00009437"/>
    </source>
</evidence>
<evidence type="ECO:0000313" key="6">
    <source>
        <dbReference type="EMBL" id="GAC17841.1"/>
    </source>
</evidence>
<comment type="caution">
    <text evidence="6">The sequence shown here is derived from an EMBL/GenBank/DDBJ whole genome shotgun (WGS) entry which is preliminary data.</text>
</comment>
<dbReference type="PROSITE" id="PS50931">
    <property type="entry name" value="HTH_LYSR"/>
    <property type="match status" value="1"/>
</dbReference>
<evidence type="ECO:0000256" key="2">
    <source>
        <dbReference type="ARBA" id="ARBA00023015"/>
    </source>
</evidence>
<evidence type="ECO:0000259" key="5">
    <source>
        <dbReference type="PROSITE" id="PS50931"/>
    </source>
</evidence>
<dbReference type="InterPro" id="IPR000847">
    <property type="entry name" value="LysR_HTH_N"/>
</dbReference>
<dbReference type="AlphaFoldDB" id="K6Y1S0"/>
<dbReference type="EMBL" id="BAEO01000010">
    <property type="protein sequence ID" value="GAC17841.1"/>
    <property type="molecule type" value="Genomic_DNA"/>
</dbReference>
<dbReference type="RefSeq" id="WP_007617046.1">
    <property type="nucleotide sequence ID" value="NZ_BAEO01000010.1"/>
</dbReference>
<proteinExistence type="inferred from homology"/>
<dbReference type="Proteomes" id="UP000006327">
    <property type="component" value="Unassembled WGS sequence"/>
</dbReference>
<keyword evidence="3" id="KW-0238">DNA-binding</keyword>
<dbReference type="GO" id="GO:0003700">
    <property type="term" value="F:DNA-binding transcription factor activity"/>
    <property type="evidence" value="ECO:0007669"/>
    <property type="project" value="InterPro"/>
</dbReference>
<dbReference type="SUPFAM" id="SSF53850">
    <property type="entry name" value="Periplasmic binding protein-like II"/>
    <property type="match status" value="1"/>
</dbReference>
<dbReference type="Gene3D" id="1.10.10.10">
    <property type="entry name" value="Winged helix-like DNA-binding domain superfamily/Winged helix DNA-binding domain"/>
    <property type="match status" value="1"/>
</dbReference>
<sequence>MDIKLTWLKDFLALAETKNFSRAAKLRFLSQPAFSRRIQSLENNLNCNLINRYSQPVRLTEQGIIFEKTVKTILSKLDHCFAQLNSLSIESAPVIFAATHTLSTGVFPTVLQHLNQQPSKINTKLKVADADDCIEILLTGQCDYLIAFSDPKLNDLQVDSILLDRVQLLPVCKADSYGQPIYKLINKNQKLPYLAYQQNIYLGRVVAQLINHSIDGLDLHKIIESSMADSLKMMALKGLGITWLPEYCIRDELENKQLALCDPSKFQQTLDVKIYRNKKENLYLEPVWQCFKSLCSQNNLG</sequence>
<evidence type="ECO:0000256" key="3">
    <source>
        <dbReference type="ARBA" id="ARBA00023125"/>
    </source>
</evidence>
<dbReference type="GO" id="GO:0000976">
    <property type="term" value="F:transcription cis-regulatory region binding"/>
    <property type="evidence" value="ECO:0007669"/>
    <property type="project" value="TreeGrafter"/>
</dbReference>
<evidence type="ECO:0000256" key="4">
    <source>
        <dbReference type="ARBA" id="ARBA00023163"/>
    </source>
</evidence>
<dbReference type="Pfam" id="PF03466">
    <property type="entry name" value="LysR_substrate"/>
    <property type="match status" value="1"/>
</dbReference>
<dbReference type="STRING" id="493475.GARC_0860"/>
<gene>
    <name evidence="6" type="ORF">GARC_0860</name>
</gene>
<keyword evidence="4" id="KW-0804">Transcription</keyword>
<dbReference type="OrthoDB" id="6971749at2"/>
<organism evidence="6 7">
    <name type="scientific">Paraglaciecola arctica BSs20135</name>
    <dbReference type="NCBI Taxonomy" id="493475"/>
    <lineage>
        <taxon>Bacteria</taxon>
        <taxon>Pseudomonadati</taxon>
        <taxon>Pseudomonadota</taxon>
        <taxon>Gammaproteobacteria</taxon>
        <taxon>Alteromonadales</taxon>
        <taxon>Alteromonadaceae</taxon>
        <taxon>Paraglaciecola</taxon>
    </lineage>
</organism>
<dbReference type="InterPro" id="IPR036388">
    <property type="entry name" value="WH-like_DNA-bd_sf"/>
</dbReference>
<accession>K6Y1S0</accession>
<keyword evidence="2" id="KW-0805">Transcription regulation</keyword>